<dbReference type="Proteomes" id="UP001266099">
    <property type="component" value="Unassembled WGS sequence"/>
</dbReference>
<evidence type="ECO:0008006" key="3">
    <source>
        <dbReference type="Google" id="ProtNLM"/>
    </source>
</evidence>
<dbReference type="EMBL" id="JAVDUJ010000001">
    <property type="protein sequence ID" value="MDR6939791.1"/>
    <property type="molecule type" value="Genomic_DNA"/>
</dbReference>
<dbReference type="Pfam" id="PF03013">
    <property type="entry name" value="Pyr_excise"/>
    <property type="match status" value="1"/>
</dbReference>
<evidence type="ECO:0000313" key="1">
    <source>
        <dbReference type="EMBL" id="MDR6939791.1"/>
    </source>
</evidence>
<dbReference type="InterPro" id="IPR004260">
    <property type="entry name" value="Pyr-dimer_DNA_glycosylase"/>
</dbReference>
<accession>A0ABU1T3G2</accession>
<comment type="caution">
    <text evidence="1">The sequence shown here is derived from an EMBL/GenBank/DDBJ whole genome shotgun (WGS) entry which is preliminary data.</text>
</comment>
<name>A0ABU1T3G2_9ACTO</name>
<dbReference type="RefSeq" id="WP_309956750.1">
    <property type="nucleotide sequence ID" value="NZ_JAVDUJ010000001.1"/>
</dbReference>
<keyword evidence="2" id="KW-1185">Reference proteome</keyword>
<sequence length="151" mass="17327">MRIWSIHPAYLDRAGLLACWRETLLAQKVLQGLTKGYKHHPQLQRFREHATPLAAIGTYLHTIHREASTRGYNFDATKIRVPQAVANELLLTGKITVSNGQLAYEHNWLWKKLSQRSPATLQEKLWQNQDILPNPLFHVVDGGIADWEKLS</sequence>
<reference evidence="1 2" key="1">
    <citation type="submission" date="2023-07" db="EMBL/GenBank/DDBJ databases">
        <title>Sequencing the genomes of 1000 actinobacteria strains.</title>
        <authorList>
            <person name="Klenk H.-P."/>
        </authorList>
    </citation>
    <scope>NUCLEOTIDE SEQUENCE [LARGE SCALE GENOMIC DNA]</scope>
    <source>
        <strain evidence="1 2">DSM 15539</strain>
    </source>
</reference>
<protein>
    <recommendedName>
        <fullName evidence="3">DNA lyase</fullName>
    </recommendedName>
</protein>
<evidence type="ECO:0000313" key="2">
    <source>
        <dbReference type="Proteomes" id="UP001266099"/>
    </source>
</evidence>
<gene>
    <name evidence="1" type="ORF">J2S36_001334</name>
</gene>
<organism evidence="1 2">
    <name type="scientific">Arcanobacterium hippocoleae</name>
    <dbReference type="NCBI Taxonomy" id="149017"/>
    <lineage>
        <taxon>Bacteria</taxon>
        <taxon>Bacillati</taxon>
        <taxon>Actinomycetota</taxon>
        <taxon>Actinomycetes</taxon>
        <taxon>Actinomycetales</taxon>
        <taxon>Actinomycetaceae</taxon>
        <taxon>Arcanobacterium</taxon>
    </lineage>
</organism>
<proteinExistence type="predicted"/>